<dbReference type="InterPro" id="IPR025533">
    <property type="entry name" value="DUF4419"/>
</dbReference>
<name>A0A9N9BDS4_9GLOM</name>
<dbReference type="Proteomes" id="UP000789706">
    <property type="component" value="Unassembled WGS sequence"/>
</dbReference>
<evidence type="ECO:0000313" key="1">
    <source>
        <dbReference type="EMBL" id="CAG8562694.1"/>
    </source>
</evidence>
<organism evidence="1 2">
    <name type="scientific">Diversispora eburnea</name>
    <dbReference type="NCBI Taxonomy" id="1213867"/>
    <lineage>
        <taxon>Eukaryota</taxon>
        <taxon>Fungi</taxon>
        <taxon>Fungi incertae sedis</taxon>
        <taxon>Mucoromycota</taxon>
        <taxon>Glomeromycotina</taxon>
        <taxon>Glomeromycetes</taxon>
        <taxon>Diversisporales</taxon>
        <taxon>Diversisporaceae</taxon>
        <taxon>Diversispora</taxon>
    </lineage>
</organism>
<reference evidence="1" key="1">
    <citation type="submission" date="2021-06" db="EMBL/GenBank/DDBJ databases">
        <authorList>
            <person name="Kallberg Y."/>
            <person name="Tangrot J."/>
            <person name="Rosling A."/>
        </authorList>
    </citation>
    <scope>NUCLEOTIDE SEQUENCE</scope>
    <source>
        <strain evidence="1">AZ414A</strain>
    </source>
</reference>
<dbReference type="Pfam" id="PF14388">
    <property type="entry name" value="DUF4419"/>
    <property type="match status" value="1"/>
</dbReference>
<dbReference type="AlphaFoldDB" id="A0A9N9BDS4"/>
<proteinExistence type="predicted"/>
<keyword evidence="2" id="KW-1185">Reference proteome</keyword>
<sequence length="155" mass="17991">MTLPKSTQVITDEFEQKNVHIEHKDIKVHFKPRDDKCKIHAFSFEFDSNPTSIIRDNATPHGFSSAIIHVYTFYQHLRFSPDDEWLTVVQGVSGHILINAERFRYLFVDHEGQEDATIDARDIIRSVNRSFKGNWPQAIARLSGTIDKRVKKKLV</sequence>
<accession>A0A9N9BDS4</accession>
<dbReference type="PANTHER" id="PTHR31252">
    <property type="entry name" value="DUF4419 DOMAIN-CONTAINING PROTEIN"/>
    <property type="match status" value="1"/>
</dbReference>
<dbReference type="EMBL" id="CAJVPK010000968">
    <property type="protein sequence ID" value="CAG8562694.1"/>
    <property type="molecule type" value="Genomic_DNA"/>
</dbReference>
<gene>
    <name evidence="1" type="ORF">DEBURN_LOCUS7668</name>
</gene>
<protein>
    <submittedName>
        <fullName evidence="1">750_t:CDS:1</fullName>
    </submittedName>
</protein>
<dbReference type="PANTHER" id="PTHR31252:SF11">
    <property type="entry name" value="DUF4419 DOMAIN-CONTAINING PROTEIN"/>
    <property type="match status" value="1"/>
</dbReference>
<comment type="caution">
    <text evidence="1">The sequence shown here is derived from an EMBL/GenBank/DDBJ whole genome shotgun (WGS) entry which is preliminary data.</text>
</comment>
<evidence type="ECO:0000313" key="2">
    <source>
        <dbReference type="Proteomes" id="UP000789706"/>
    </source>
</evidence>